<gene>
    <name evidence="1" type="ORF">SAMN02746041_00270</name>
</gene>
<dbReference type="AlphaFoldDB" id="A0A1W1X0J0"/>
<proteinExistence type="predicted"/>
<dbReference type="InterPro" id="IPR029063">
    <property type="entry name" value="SAM-dependent_MTases_sf"/>
</dbReference>
<dbReference type="Gene3D" id="3.40.50.150">
    <property type="entry name" value="Vaccinia Virus protein VP39"/>
    <property type="match status" value="1"/>
</dbReference>
<evidence type="ECO:0000313" key="1">
    <source>
        <dbReference type="EMBL" id="SMC17290.1"/>
    </source>
</evidence>
<dbReference type="SUPFAM" id="SSF53335">
    <property type="entry name" value="S-adenosyl-L-methionine-dependent methyltransferases"/>
    <property type="match status" value="1"/>
</dbReference>
<dbReference type="Proteomes" id="UP000192783">
    <property type="component" value="Unassembled WGS sequence"/>
</dbReference>
<evidence type="ECO:0000313" key="2">
    <source>
        <dbReference type="Proteomes" id="UP000192783"/>
    </source>
</evidence>
<protein>
    <submittedName>
        <fullName evidence="1">Uncharacterized protein</fullName>
    </submittedName>
</protein>
<reference evidence="1 2" key="1">
    <citation type="submission" date="2017-04" db="EMBL/GenBank/DDBJ databases">
        <authorList>
            <person name="Afonso C.L."/>
            <person name="Miller P.J."/>
            <person name="Scott M.A."/>
            <person name="Spackman E."/>
            <person name="Goraichik I."/>
            <person name="Dimitrov K.M."/>
            <person name="Suarez D.L."/>
            <person name="Swayne D.E."/>
        </authorList>
    </citation>
    <scope>NUCLEOTIDE SEQUENCE [LARGE SCALE GENOMIC DNA]</scope>
    <source>
        <strain evidence="1 2">DSM 13146</strain>
    </source>
</reference>
<organism evidence="1 2">
    <name type="scientific">Desulfacinum hydrothermale DSM 13146</name>
    <dbReference type="NCBI Taxonomy" id="1121390"/>
    <lineage>
        <taxon>Bacteria</taxon>
        <taxon>Pseudomonadati</taxon>
        <taxon>Thermodesulfobacteriota</taxon>
        <taxon>Syntrophobacteria</taxon>
        <taxon>Syntrophobacterales</taxon>
        <taxon>Syntrophobacteraceae</taxon>
        <taxon>Desulfacinum</taxon>
    </lineage>
</organism>
<sequence>MVGAWRFWEGTMTGGGTSFHGDSDPYLVPTEHPWRALADRDLTGKRVLTVAGSGDGPVFWNARGVEAVVAVDVSRKACFLTELKRAAYGMLHRQEFACLFFSGLEEVEPADAQIEGSGRDPKACYQKVRSLLTGPARAFFDPLFDGAPEGSTPLTRFLRPTDRIHVALFPPLTSQAAYRAWAAGAARPVSIVCAPVERFLEETAASFHLIYLSNILEYVRRDFLLAEDDGGFRRFLERFWTRVDRALEPAGAVGVYIFQGQDTHAFSHAMEDLAIPLHMGYKAEFIPVTIRPPGLDKAVWRHTLVFLVKPASRKSLGEA</sequence>
<dbReference type="STRING" id="1121390.SAMN02746041_00270"/>
<accession>A0A1W1X0J0</accession>
<keyword evidence="2" id="KW-1185">Reference proteome</keyword>
<dbReference type="EMBL" id="FWXF01000001">
    <property type="protein sequence ID" value="SMC17290.1"/>
    <property type="molecule type" value="Genomic_DNA"/>
</dbReference>
<name>A0A1W1X0J0_9BACT</name>